<feature type="signal peptide" evidence="8">
    <location>
        <begin position="1"/>
        <end position="27"/>
    </location>
</feature>
<keyword evidence="5" id="KW-0572">Peptidoglycan-anchor</keyword>
<feature type="compositionally biased region" description="Low complexity" evidence="6">
    <location>
        <begin position="294"/>
        <end position="312"/>
    </location>
</feature>
<gene>
    <name evidence="10" type="ORF">H0185_10790</name>
</gene>
<proteinExistence type="predicted"/>
<keyword evidence="7" id="KW-1133">Transmembrane helix</keyword>
<dbReference type="NCBIfam" id="TIGR01167">
    <property type="entry name" value="LPXTG_anchor"/>
    <property type="match status" value="1"/>
</dbReference>
<dbReference type="RefSeq" id="WP_221873506.1">
    <property type="nucleotide sequence ID" value="NZ_JACWFH010000012.1"/>
</dbReference>
<comment type="caution">
    <text evidence="10">The sequence shown here is derived from an EMBL/GenBank/DDBJ whole genome shotgun (WGS) entry which is preliminary data.</text>
</comment>
<dbReference type="PROSITE" id="PS50847">
    <property type="entry name" value="GRAM_POS_ANCHORING"/>
    <property type="match status" value="1"/>
</dbReference>
<feature type="chain" id="PRO_5045796956" evidence="8">
    <location>
        <begin position="28"/>
        <end position="343"/>
    </location>
</feature>
<feature type="transmembrane region" description="Helical" evidence="7">
    <location>
        <begin position="318"/>
        <end position="337"/>
    </location>
</feature>
<evidence type="ECO:0000256" key="4">
    <source>
        <dbReference type="ARBA" id="ARBA00022729"/>
    </source>
</evidence>
<keyword evidence="7" id="KW-0472">Membrane</keyword>
<feature type="compositionally biased region" description="Polar residues" evidence="6">
    <location>
        <begin position="259"/>
        <end position="293"/>
    </location>
</feature>
<keyword evidence="3" id="KW-0964">Secreted</keyword>
<keyword evidence="4 8" id="KW-0732">Signal</keyword>
<sequence>MRKKLSFLSGMAAFTLLFAPIATNTSAAELNAQDEAAVEFVRGDVYDVREDVYDVREDVYGVTEDVYGVTEDVYGVTEDVYGVTEDVYGVTEDVYGVTEDVYGVTEDVYGVTDVVYFSETYTSEQLNDLRESGKPLVVTGNVEVTIPISLLKGAEEVTVNVNKITVDGSLATYDFSILTADGKYISKFDEPVTLKFVIDPSKVTNWNDLKVYYIVDGERTNEYYQPIKFDSTTGEVWVEVSHFSAYGVFEVAIANNNTQAPASTNNQTDKAGSGDNGASNETNSGKNGSNVEATGTTTTTTSETSEGNELPNTATNNFNLLALGLLVTVMGGALLFISRTKRA</sequence>
<protein>
    <submittedName>
        <fullName evidence="10">LPXTG cell wall anchor domain-containing protein</fullName>
    </submittedName>
</protein>
<keyword evidence="7" id="KW-0812">Transmembrane</keyword>
<evidence type="ECO:0000313" key="10">
    <source>
        <dbReference type="EMBL" id="MBY0097280.1"/>
    </source>
</evidence>
<evidence type="ECO:0000256" key="6">
    <source>
        <dbReference type="SAM" id="MobiDB-lite"/>
    </source>
</evidence>
<keyword evidence="11" id="KW-1185">Reference proteome</keyword>
<evidence type="ECO:0000256" key="8">
    <source>
        <dbReference type="SAM" id="SignalP"/>
    </source>
</evidence>
<evidence type="ECO:0000256" key="1">
    <source>
        <dbReference type="ARBA" id="ARBA00004168"/>
    </source>
</evidence>
<keyword evidence="2" id="KW-0134">Cell wall</keyword>
<organism evidence="10 11">
    <name type="scientific">Mesobacillus maritimus</name>
    <dbReference type="NCBI Taxonomy" id="1643336"/>
    <lineage>
        <taxon>Bacteria</taxon>
        <taxon>Bacillati</taxon>
        <taxon>Bacillota</taxon>
        <taxon>Bacilli</taxon>
        <taxon>Bacillales</taxon>
        <taxon>Bacillaceae</taxon>
        <taxon>Mesobacillus</taxon>
    </lineage>
</organism>
<reference evidence="10 11" key="1">
    <citation type="submission" date="2020-07" db="EMBL/GenBank/DDBJ databases">
        <title>Fungal Genomes of the International Space Station.</title>
        <authorList>
            <person name="Seuylemezian A."/>
            <person name="Singh N.K."/>
            <person name="Wood J."/>
            <person name="Venkateswaran K."/>
        </authorList>
    </citation>
    <scope>NUCLEOTIDE SEQUENCE [LARGE SCALE GENOMIC DNA]</scope>
    <source>
        <strain evidence="10 11">PL-B2</strain>
    </source>
</reference>
<evidence type="ECO:0000259" key="9">
    <source>
        <dbReference type="PROSITE" id="PS50847"/>
    </source>
</evidence>
<dbReference type="Gene3D" id="1.20.1480.30">
    <property type="entry name" value="Designed four-helix bundle protein"/>
    <property type="match status" value="1"/>
</dbReference>
<dbReference type="Proteomes" id="UP000769780">
    <property type="component" value="Unassembled WGS sequence"/>
</dbReference>
<evidence type="ECO:0000256" key="2">
    <source>
        <dbReference type="ARBA" id="ARBA00022512"/>
    </source>
</evidence>
<dbReference type="InterPro" id="IPR019931">
    <property type="entry name" value="LPXTG_anchor"/>
</dbReference>
<evidence type="ECO:0000256" key="3">
    <source>
        <dbReference type="ARBA" id="ARBA00022525"/>
    </source>
</evidence>
<feature type="domain" description="Gram-positive cocci surface proteins LPxTG" evidence="9">
    <location>
        <begin position="310"/>
        <end position="343"/>
    </location>
</feature>
<accession>A0ABS7K595</accession>
<evidence type="ECO:0000313" key="11">
    <source>
        <dbReference type="Proteomes" id="UP000769780"/>
    </source>
</evidence>
<feature type="region of interest" description="Disordered" evidence="6">
    <location>
        <begin position="259"/>
        <end position="312"/>
    </location>
</feature>
<dbReference type="Pfam" id="PF00746">
    <property type="entry name" value="Gram_pos_anchor"/>
    <property type="match status" value="1"/>
</dbReference>
<evidence type="ECO:0000256" key="5">
    <source>
        <dbReference type="ARBA" id="ARBA00023088"/>
    </source>
</evidence>
<name>A0ABS7K595_9BACI</name>
<comment type="subcellular location">
    <subcellularLocation>
        <location evidence="1">Secreted</location>
        <location evidence="1">Cell wall</location>
        <topology evidence="1">Peptidoglycan-anchor</topology>
    </subcellularLocation>
</comment>
<dbReference type="EMBL" id="JACWFH010000012">
    <property type="protein sequence ID" value="MBY0097280.1"/>
    <property type="molecule type" value="Genomic_DNA"/>
</dbReference>
<evidence type="ECO:0000256" key="7">
    <source>
        <dbReference type="SAM" id="Phobius"/>
    </source>
</evidence>